<dbReference type="RefSeq" id="XP_033672279.1">
    <property type="nucleotide sequence ID" value="XM_033804529.1"/>
</dbReference>
<evidence type="ECO:0000259" key="2">
    <source>
        <dbReference type="Pfam" id="PF06985"/>
    </source>
</evidence>
<dbReference type="Pfam" id="PF06985">
    <property type="entry name" value="HET"/>
    <property type="match status" value="1"/>
</dbReference>
<evidence type="ECO:0000313" key="3">
    <source>
        <dbReference type="EMBL" id="KAF2171390.1"/>
    </source>
</evidence>
<accession>A0A6A6CYX0</accession>
<dbReference type="AlphaFoldDB" id="A0A6A6CYX0"/>
<dbReference type="EMBL" id="ML993583">
    <property type="protein sequence ID" value="KAF2171390.1"/>
    <property type="molecule type" value="Genomic_DNA"/>
</dbReference>
<reference evidence="3" key="1">
    <citation type="journal article" date="2020" name="Stud. Mycol.">
        <title>101 Dothideomycetes genomes: a test case for predicting lifestyles and emergence of pathogens.</title>
        <authorList>
            <person name="Haridas S."/>
            <person name="Albert R."/>
            <person name="Binder M."/>
            <person name="Bloem J."/>
            <person name="Labutti K."/>
            <person name="Salamov A."/>
            <person name="Andreopoulos B."/>
            <person name="Baker S."/>
            <person name="Barry K."/>
            <person name="Bills G."/>
            <person name="Bluhm B."/>
            <person name="Cannon C."/>
            <person name="Castanera R."/>
            <person name="Culley D."/>
            <person name="Daum C."/>
            <person name="Ezra D."/>
            <person name="Gonzalez J."/>
            <person name="Henrissat B."/>
            <person name="Kuo A."/>
            <person name="Liang C."/>
            <person name="Lipzen A."/>
            <person name="Lutzoni F."/>
            <person name="Magnuson J."/>
            <person name="Mondo S."/>
            <person name="Nolan M."/>
            <person name="Ohm R."/>
            <person name="Pangilinan J."/>
            <person name="Park H.-J."/>
            <person name="Ramirez L."/>
            <person name="Alfaro M."/>
            <person name="Sun H."/>
            <person name="Tritt A."/>
            <person name="Yoshinaga Y."/>
            <person name="Zwiers L.-H."/>
            <person name="Turgeon B."/>
            <person name="Goodwin S."/>
            <person name="Spatafora J."/>
            <person name="Crous P."/>
            <person name="Grigoriev I."/>
        </authorList>
    </citation>
    <scope>NUCLEOTIDE SEQUENCE</scope>
    <source>
        <strain evidence="3">ATCC 36951</strain>
    </source>
</reference>
<evidence type="ECO:0000256" key="1">
    <source>
        <dbReference type="SAM" id="MobiDB-lite"/>
    </source>
</evidence>
<dbReference type="OrthoDB" id="3649769at2759"/>
<dbReference type="InterPro" id="IPR010730">
    <property type="entry name" value="HET"/>
</dbReference>
<dbReference type="PANTHER" id="PTHR33112:SF12">
    <property type="entry name" value="HETEROKARYON INCOMPATIBILITY DOMAIN-CONTAINING PROTEIN"/>
    <property type="match status" value="1"/>
</dbReference>
<sequence length="835" mass="94680">MSTSTCTPLCEKLKNLGVEDGQCLTHSELVERLDLTTEDCAKGYQLGTHEELLHRKYCSFCRLVLDAVNQTSHGSCPGQQQLGVLLYAGEQSFRLLYPSRVGARLAFVANEASLAAGPDNGRPSIDRDREQLVKSWLEACASGHPDCSLEPIKNVAKRKPAPRNFNESATSNFRLIDLERGCIRHAALDERYIALSYVWGNLPMLMLNKDNYDQLSTEASLDTVRQRLPKTINDVIDLAKAIGERYLWIDGLCLVQDDHEDVVLGIQMMNSIYHGAYCTIVAASGEDANAGLFTHKANPIMQEIAAGVKMTVQHSIDWYLNRSKYNTRGWTLQELVLSRRTIVFLDGQLHFRCRSANWSADTWADQWKTWRDPDDSNITRIPGLLDGLVAHLWPYQKLCEEFSRRQLRRDGDALRATAGITRTLAAGMQSCLVEGLPGYYLDHFLLFISSNGGLERRSEFASFSWAGWTGRIMWPRENFAWYNEQSERTWEVGNILKYFEHNRVVAWSNIDRRAEGKSLSSTMYSRKDYHAPSPLLRLMREYQSIFDDVETDPVRDHTGPRWHSVSSSHGDIPDWGVSFDDSDDDFAKFRPKKEEYKEAFTLKAFNLLNGQAEFDRMVQHIENPLELLTLQNWQAQRSFFVRRANDERSRFGPRPRSVLSDSEQFAFRGPVRAGKKRRRDRREEIAEDRGKGEEVPNFPPYDVLQCQAISFSLTLGAVPNRERQHTSPFDRIAGIPLLDKSGQVVGSLHPDSLRLMGDEGSKVELFIVTKCFEPTVGSALSGLEGQGPLPWRLFWVMHIAWNQGIAERRGVGQVLASALETAVGDKPVVKQILLG</sequence>
<feature type="compositionally biased region" description="Basic and acidic residues" evidence="1">
    <location>
        <begin position="681"/>
        <end position="694"/>
    </location>
</feature>
<dbReference type="PANTHER" id="PTHR33112">
    <property type="entry name" value="DOMAIN PROTEIN, PUTATIVE-RELATED"/>
    <property type="match status" value="1"/>
</dbReference>
<gene>
    <name evidence="3" type="ORF">M409DRAFT_18503</name>
</gene>
<dbReference type="GeneID" id="54557801"/>
<organism evidence="3 4">
    <name type="scientific">Zasmidium cellare ATCC 36951</name>
    <dbReference type="NCBI Taxonomy" id="1080233"/>
    <lineage>
        <taxon>Eukaryota</taxon>
        <taxon>Fungi</taxon>
        <taxon>Dikarya</taxon>
        <taxon>Ascomycota</taxon>
        <taxon>Pezizomycotina</taxon>
        <taxon>Dothideomycetes</taxon>
        <taxon>Dothideomycetidae</taxon>
        <taxon>Mycosphaerellales</taxon>
        <taxon>Mycosphaerellaceae</taxon>
        <taxon>Zasmidium</taxon>
    </lineage>
</organism>
<feature type="domain" description="Heterokaryon incompatibility" evidence="2">
    <location>
        <begin position="192"/>
        <end position="334"/>
    </location>
</feature>
<evidence type="ECO:0000313" key="4">
    <source>
        <dbReference type="Proteomes" id="UP000799537"/>
    </source>
</evidence>
<keyword evidence="4" id="KW-1185">Reference proteome</keyword>
<feature type="region of interest" description="Disordered" evidence="1">
    <location>
        <begin position="670"/>
        <end position="698"/>
    </location>
</feature>
<protein>
    <recommendedName>
        <fullName evidence="2">Heterokaryon incompatibility domain-containing protein</fullName>
    </recommendedName>
</protein>
<name>A0A6A6CYX0_ZASCE</name>
<proteinExistence type="predicted"/>
<dbReference type="Proteomes" id="UP000799537">
    <property type="component" value="Unassembled WGS sequence"/>
</dbReference>